<dbReference type="InterPro" id="IPR011006">
    <property type="entry name" value="CheY-like_superfamily"/>
</dbReference>
<dbReference type="Pfam" id="PF13185">
    <property type="entry name" value="GAF_2"/>
    <property type="match status" value="1"/>
</dbReference>
<dbReference type="InterPro" id="IPR005561">
    <property type="entry name" value="ANTAR"/>
</dbReference>
<keyword evidence="2" id="KW-0418">Kinase</keyword>
<evidence type="ECO:0000256" key="1">
    <source>
        <dbReference type="ARBA" id="ARBA00022679"/>
    </source>
</evidence>
<dbReference type="InterPro" id="IPR003018">
    <property type="entry name" value="GAF"/>
</dbReference>
<keyword evidence="3" id="KW-0805">Transcription regulation</keyword>
<protein>
    <recommendedName>
        <fullName evidence="5">ANTAR domain-containing protein</fullName>
    </recommendedName>
</protein>
<dbReference type="PROSITE" id="PS50921">
    <property type="entry name" value="ANTAR"/>
    <property type="match status" value="1"/>
</dbReference>
<keyword evidence="1" id="KW-0808">Transferase</keyword>
<dbReference type="SMART" id="SM01012">
    <property type="entry name" value="ANTAR"/>
    <property type="match status" value="1"/>
</dbReference>
<feature type="domain" description="ANTAR" evidence="5">
    <location>
        <begin position="161"/>
        <end position="222"/>
    </location>
</feature>
<dbReference type="GO" id="GO:0003723">
    <property type="term" value="F:RNA binding"/>
    <property type="evidence" value="ECO:0007669"/>
    <property type="project" value="InterPro"/>
</dbReference>
<dbReference type="EMBL" id="CADCUI010000023">
    <property type="protein sequence ID" value="CAA9343638.1"/>
    <property type="molecule type" value="Genomic_DNA"/>
</dbReference>
<dbReference type="InterPro" id="IPR029016">
    <property type="entry name" value="GAF-like_dom_sf"/>
</dbReference>
<evidence type="ECO:0000259" key="5">
    <source>
        <dbReference type="PROSITE" id="PS50921"/>
    </source>
</evidence>
<dbReference type="AlphaFoldDB" id="A0A6J4LWQ8"/>
<dbReference type="GO" id="GO:0016301">
    <property type="term" value="F:kinase activity"/>
    <property type="evidence" value="ECO:0007669"/>
    <property type="project" value="UniProtKB-KW"/>
</dbReference>
<name>A0A6J4LWQ8_9ACTN</name>
<reference evidence="6" key="1">
    <citation type="submission" date="2020-02" db="EMBL/GenBank/DDBJ databases">
        <authorList>
            <person name="Meier V. D."/>
        </authorList>
    </citation>
    <scope>NUCLEOTIDE SEQUENCE</scope>
    <source>
        <strain evidence="6">AVDCRST_MAG34</strain>
    </source>
</reference>
<keyword evidence="4" id="KW-0804">Transcription</keyword>
<dbReference type="PIRSF" id="PIRSF036625">
    <property type="entry name" value="GAF_ANTAR"/>
    <property type="match status" value="1"/>
</dbReference>
<dbReference type="Pfam" id="PF03861">
    <property type="entry name" value="ANTAR"/>
    <property type="match status" value="1"/>
</dbReference>
<dbReference type="Gene3D" id="3.30.450.40">
    <property type="match status" value="1"/>
</dbReference>
<dbReference type="Gene3D" id="1.10.10.10">
    <property type="entry name" value="Winged helix-like DNA-binding domain superfamily/Winged helix DNA-binding domain"/>
    <property type="match status" value="1"/>
</dbReference>
<sequence>MAVEDVRRALQVAEELSRRLVPGDLDQTLARITSAAVEVLPEVDYASITVKHADGRLDTFAQTDDLLLGLDAAQYDLREGPCFEAAVEATHRVSPDLATDDRFPGYAPLAVAAGIRAQAGIRLFDTPKKAQGAINLYSARAGSFTDITSLTALFAHQAAVAVRYAHEVDDLRQAIATRRVIGQAVGIVMERYEMTDARAFAFLSRLSQERNVKLRLVAQELVAASESRNEEDKPDWD</sequence>
<evidence type="ECO:0000256" key="4">
    <source>
        <dbReference type="ARBA" id="ARBA00023163"/>
    </source>
</evidence>
<proteinExistence type="predicted"/>
<accession>A0A6J4LWQ8</accession>
<dbReference type="SUPFAM" id="SSF55781">
    <property type="entry name" value="GAF domain-like"/>
    <property type="match status" value="1"/>
</dbReference>
<evidence type="ECO:0000313" key="6">
    <source>
        <dbReference type="EMBL" id="CAA9343638.1"/>
    </source>
</evidence>
<gene>
    <name evidence="6" type="ORF">AVDCRST_MAG34-1102</name>
</gene>
<organism evidence="6">
    <name type="scientific">uncultured Nocardioidaceae bacterium</name>
    <dbReference type="NCBI Taxonomy" id="253824"/>
    <lineage>
        <taxon>Bacteria</taxon>
        <taxon>Bacillati</taxon>
        <taxon>Actinomycetota</taxon>
        <taxon>Actinomycetes</taxon>
        <taxon>Propionibacteriales</taxon>
        <taxon>Nocardioidaceae</taxon>
        <taxon>environmental samples</taxon>
    </lineage>
</organism>
<dbReference type="InterPro" id="IPR036388">
    <property type="entry name" value="WH-like_DNA-bd_sf"/>
</dbReference>
<dbReference type="InterPro" id="IPR012074">
    <property type="entry name" value="GAF_ANTAR"/>
</dbReference>
<evidence type="ECO:0000256" key="3">
    <source>
        <dbReference type="ARBA" id="ARBA00023015"/>
    </source>
</evidence>
<evidence type="ECO:0000256" key="2">
    <source>
        <dbReference type="ARBA" id="ARBA00022777"/>
    </source>
</evidence>
<dbReference type="SUPFAM" id="SSF52172">
    <property type="entry name" value="CheY-like"/>
    <property type="match status" value="1"/>
</dbReference>